<feature type="compositionally biased region" description="Acidic residues" evidence="1">
    <location>
        <begin position="164"/>
        <end position="176"/>
    </location>
</feature>
<feature type="region of interest" description="Disordered" evidence="1">
    <location>
        <begin position="53"/>
        <end position="89"/>
    </location>
</feature>
<dbReference type="PRINTS" id="PR01217">
    <property type="entry name" value="PRICHEXTENSN"/>
</dbReference>
<evidence type="ECO:0000313" key="2">
    <source>
        <dbReference type="EMBL" id="KZT57016.1"/>
    </source>
</evidence>
<sequence length="266" mass="29742">MCARYGRLEFLTQAVTTRNWLGFPPSPFFLPSPGHTPTVEPLYSHRPIFIFSLSTPPPPPPPSPPPPSPSHSLPHPTPTTPTLSPGARRPFRLPYPLRYHIMPAAPRRSRPQRATRQALAAAPYPAQAHPLREQIRQRPGSTRPRGILKEIEWWRVQVGQLQEDDEDAANAGDDEAASGGESEVGSQVNVSRIDDDVIERVFPLSPLGDAFGEYPLLDEVCRNTWLARYWLLTPALRQSPSSTLPTSSRPRLLPPRPRPRSWPPAR</sequence>
<evidence type="ECO:0000313" key="3">
    <source>
        <dbReference type="Proteomes" id="UP000076842"/>
    </source>
</evidence>
<dbReference type="InParanoid" id="A0A165FP51"/>
<feature type="compositionally biased region" description="Low complexity" evidence="1">
    <location>
        <begin position="114"/>
        <end position="128"/>
    </location>
</feature>
<feature type="compositionally biased region" description="Pro residues" evidence="1">
    <location>
        <begin position="55"/>
        <end position="79"/>
    </location>
</feature>
<accession>A0A165FP51</accession>
<protein>
    <submittedName>
        <fullName evidence="2">Uncharacterized protein</fullName>
    </submittedName>
</protein>
<keyword evidence="3" id="KW-1185">Reference proteome</keyword>
<feature type="compositionally biased region" description="Pro residues" evidence="1">
    <location>
        <begin position="252"/>
        <end position="266"/>
    </location>
</feature>
<feature type="region of interest" description="Disordered" evidence="1">
    <location>
        <begin position="164"/>
        <end position="187"/>
    </location>
</feature>
<reference evidence="2 3" key="1">
    <citation type="journal article" date="2016" name="Mol. Biol. Evol.">
        <title>Comparative Genomics of Early-Diverging Mushroom-Forming Fungi Provides Insights into the Origins of Lignocellulose Decay Capabilities.</title>
        <authorList>
            <person name="Nagy L.G."/>
            <person name="Riley R."/>
            <person name="Tritt A."/>
            <person name="Adam C."/>
            <person name="Daum C."/>
            <person name="Floudas D."/>
            <person name="Sun H."/>
            <person name="Yadav J.S."/>
            <person name="Pangilinan J."/>
            <person name="Larsson K.H."/>
            <person name="Matsuura K."/>
            <person name="Barry K."/>
            <person name="Labutti K."/>
            <person name="Kuo R."/>
            <person name="Ohm R.A."/>
            <person name="Bhattacharya S.S."/>
            <person name="Shirouzu T."/>
            <person name="Yoshinaga Y."/>
            <person name="Martin F.M."/>
            <person name="Grigoriev I.V."/>
            <person name="Hibbett D.S."/>
        </authorList>
    </citation>
    <scope>NUCLEOTIDE SEQUENCE [LARGE SCALE GENOMIC DNA]</scope>
    <source>
        <strain evidence="2 3">HHB12733</strain>
    </source>
</reference>
<gene>
    <name evidence="2" type="ORF">CALCODRAFT_295405</name>
</gene>
<dbReference type="Proteomes" id="UP000076842">
    <property type="component" value="Unassembled WGS sequence"/>
</dbReference>
<feature type="region of interest" description="Disordered" evidence="1">
    <location>
        <begin position="238"/>
        <end position="266"/>
    </location>
</feature>
<evidence type="ECO:0000256" key="1">
    <source>
        <dbReference type="SAM" id="MobiDB-lite"/>
    </source>
</evidence>
<name>A0A165FP51_9BASI</name>
<feature type="region of interest" description="Disordered" evidence="1">
    <location>
        <begin position="103"/>
        <end position="132"/>
    </location>
</feature>
<organism evidence="2 3">
    <name type="scientific">Calocera cornea HHB12733</name>
    <dbReference type="NCBI Taxonomy" id="1353952"/>
    <lineage>
        <taxon>Eukaryota</taxon>
        <taxon>Fungi</taxon>
        <taxon>Dikarya</taxon>
        <taxon>Basidiomycota</taxon>
        <taxon>Agaricomycotina</taxon>
        <taxon>Dacrymycetes</taxon>
        <taxon>Dacrymycetales</taxon>
        <taxon>Dacrymycetaceae</taxon>
        <taxon>Calocera</taxon>
    </lineage>
</organism>
<dbReference type="OrthoDB" id="10529214at2759"/>
<dbReference type="AlphaFoldDB" id="A0A165FP51"/>
<proteinExistence type="predicted"/>
<dbReference type="EMBL" id="KV423969">
    <property type="protein sequence ID" value="KZT57016.1"/>
    <property type="molecule type" value="Genomic_DNA"/>
</dbReference>
<feature type="compositionally biased region" description="Low complexity" evidence="1">
    <location>
        <begin position="238"/>
        <end position="251"/>
    </location>
</feature>